<dbReference type="AlphaFoldDB" id="A0A2W7HXI8"/>
<dbReference type="Gene3D" id="3.40.50.300">
    <property type="entry name" value="P-loop containing nucleotide triphosphate hydrolases"/>
    <property type="match status" value="1"/>
</dbReference>
<reference evidence="6 7" key="1">
    <citation type="submission" date="2018-06" db="EMBL/GenBank/DDBJ databases">
        <title>Genomic Encyclopedia of Archaeal and Bacterial Type Strains, Phase II (KMG-II): from individual species to whole genera.</title>
        <authorList>
            <person name="Goeker M."/>
        </authorList>
    </citation>
    <scope>NUCLEOTIDE SEQUENCE [LARGE SCALE GENOMIC DNA]</scope>
    <source>
        <strain evidence="6 7">ATCC 51348</strain>
    </source>
</reference>
<feature type="domain" description="G" evidence="5">
    <location>
        <begin position="121"/>
        <end position="208"/>
    </location>
</feature>
<dbReference type="Proteomes" id="UP000249646">
    <property type="component" value="Unassembled WGS sequence"/>
</dbReference>
<dbReference type="InterPro" id="IPR027417">
    <property type="entry name" value="P-loop_NTPase"/>
</dbReference>
<evidence type="ECO:0000256" key="4">
    <source>
        <dbReference type="PIRSR" id="PIRSR006230-1"/>
    </source>
</evidence>
<dbReference type="OrthoDB" id="9779790at2"/>
<dbReference type="SUPFAM" id="SSF52540">
    <property type="entry name" value="P-loop containing nucleoside triphosphate hydrolases"/>
    <property type="match status" value="1"/>
</dbReference>
<dbReference type="GO" id="GO:0003924">
    <property type="term" value="F:GTPase activity"/>
    <property type="evidence" value="ECO:0007669"/>
    <property type="project" value="TreeGrafter"/>
</dbReference>
<name>A0A2W7HXI8_9BACT</name>
<keyword evidence="2 3" id="KW-0342">GTP-binding</keyword>
<comment type="subcellular location">
    <subcellularLocation>
        <location evidence="3">Cytoplasm</location>
    </subcellularLocation>
</comment>
<sequence length="285" mass="32746">MIHWFPGHMAKQFKLLQEKQKIFDLFIVVMDARIPRSSFNEEIFKVINNKPILFVLNKSDKADLSKLKFFVKQYEKRGQVIISNLKNPATYKKLDSAINKEYLKLKVKNESKGKLSPPLKCVVLGIPNVGKSTLINTMAKSKSTKVGAIAGITRSEQWINCKNYMLLDTPGLLMPKIKSNEIGAKLAIVGSIRKEAIDQNELIIELYRLMSKYYPKKLNEINLEPADDEESIFLNINKYSVANNLLIKNGQYDIKRGINLLINHFQNLNNVIFDNVEESEELWKK</sequence>
<evidence type="ECO:0000256" key="3">
    <source>
        <dbReference type="PIRNR" id="PIRNR006230"/>
    </source>
</evidence>
<dbReference type="GO" id="GO:0005737">
    <property type="term" value="C:cytoplasm"/>
    <property type="evidence" value="ECO:0007669"/>
    <property type="project" value="UniProtKB-SubCell"/>
</dbReference>
<keyword evidence="1 3" id="KW-0547">Nucleotide-binding</keyword>
<evidence type="ECO:0000256" key="2">
    <source>
        <dbReference type="ARBA" id="ARBA00023134"/>
    </source>
</evidence>
<evidence type="ECO:0000259" key="5">
    <source>
        <dbReference type="Pfam" id="PF01926"/>
    </source>
</evidence>
<gene>
    <name evidence="6" type="ORF">BCF89_10549</name>
</gene>
<feature type="binding site" evidence="4">
    <location>
        <begin position="128"/>
        <end position="133"/>
    </location>
    <ligand>
        <name>GTP</name>
        <dbReference type="ChEBI" id="CHEBI:37565"/>
    </ligand>
</feature>
<keyword evidence="7" id="KW-1185">Reference proteome</keyword>
<evidence type="ECO:0000256" key="1">
    <source>
        <dbReference type="ARBA" id="ARBA00022741"/>
    </source>
</evidence>
<dbReference type="RefSeq" id="WP_111518630.1">
    <property type="nucleotide sequence ID" value="NZ_QKUB01000005.1"/>
</dbReference>
<dbReference type="PANTHER" id="PTHR45782">
    <property type="entry name" value="MITOCHONDRIAL RIBOSOME-ASSOCIATED GTPASE 1"/>
    <property type="match status" value="1"/>
</dbReference>
<dbReference type="Pfam" id="PF01926">
    <property type="entry name" value="MMR_HSR1"/>
    <property type="match status" value="1"/>
</dbReference>
<dbReference type="PIRSF" id="PIRSF006230">
    <property type="entry name" value="MG442"/>
    <property type="match status" value="1"/>
</dbReference>
<feature type="binding site" evidence="4">
    <location>
        <begin position="57"/>
        <end position="60"/>
    </location>
    <ligand>
        <name>GTP</name>
        <dbReference type="ChEBI" id="CHEBI:37565"/>
    </ligand>
</feature>
<dbReference type="InterPro" id="IPR016478">
    <property type="entry name" value="GTPase_MTG1"/>
</dbReference>
<comment type="caution">
    <text evidence="6">The sequence shown here is derived from an EMBL/GenBank/DDBJ whole genome shotgun (WGS) entry which is preliminary data.</text>
</comment>
<accession>A0A2W7HXI8</accession>
<dbReference type="CDD" id="cd01856">
    <property type="entry name" value="YlqF"/>
    <property type="match status" value="1"/>
</dbReference>
<dbReference type="PRINTS" id="PR00326">
    <property type="entry name" value="GTP1OBG"/>
</dbReference>
<organism evidence="6 7">
    <name type="scientific">Metamycoplasma auris</name>
    <dbReference type="NCBI Taxonomy" id="51363"/>
    <lineage>
        <taxon>Bacteria</taxon>
        <taxon>Bacillati</taxon>
        <taxon>Mycoplasmatota</taxon>
        <taxon>Mycoplasmoidales</taxon>
        <taxon>Metamycoplasmataceae</taxon>
        <taxon>Metamycoplasma</taxon>
    </lineage>
</organism>
<dbReference type="NCBIfam" id="TIGR03596">
    <property type="entry name" value="GTPase_YlqF"/>
    <property type="match status" value="1"/>
</dbReference>
<keyword evidence="3" id="KW-0963">Cytoplasm</keyword>
<dbReference type="GO" id="GO:0006412">
    <property type="term" value="P:translation"/>
    <property type="evidence" value="ECO:0007669"/>
    <property type="project" value="TreeGrafter"/>
</dbReference>
<dbReference type="PANTHER" id="PTHR45782:SF4">
    <property type="entry name" value="MITOCHONDRIAL RIBOSOME-ASSOCIATED GTPASE 1"/>
    <property type="match status" value="1"/>
</dbReference>
<dbReference type="GO" id="GO:0005525">
    <property type="term" value="F:GTP binding"/>
    <property type="evidence" value="ECO:0007669"/>
    <property type="project" value="UniProtKB-KW"/>
</dbReference>
<comment type="similarity">
    <text evidence="3">Belongs to the TRAFAC class YlqF/YawG GTPase family. MTG1 subfamily.</text>
</comment>
<evidence type="ECO:0000313" key="7">
    <source>
        <dbReference type="Proteomes" id="UP000249646"/>
    </source>
</evidence>
<dbReference type="InterPro" id="IPR023179">
    <property type="entry name" value="GTP-bd_ortho_bundle_sf"/>
</dbReference>
<feature type="binding site" evidence="4">
    <location>
        <position position="171"/>
    </location>
    <ligand>
        <name>GTP</name>
        <dbReference type="ChEBI" id="CHEBI:37565"/>
    </ligand>
</feature>
<evidence type="ECO:0000313" key="6">
    <source>
        <dbReference type="EMBL" id="PZV99915.1"/>
    </source>
</evidence>
<comment type="function">
    <text evidence="3">Required for a late step of 50S ribosomal subunit assembly. Has GTPase activity.</text>
</comment>
<dbReference type="EMBL" id="QKUB01000005">
    <property type="protein sequence ID" value="PZV99915.1"/>
    <property type="molecule type" value="Genomic_DNA"/>
</dbReference>
<dbReference type="Gene3D" id="1.10.1580.10">
    <property type="match status" value="1"/>
</dbReference>
<proteinExistence type="inferred from homology"/>
<dbReference type="InterPro" id="IPR006073">
    <property type="entry name" value="GTP-bd"/>
</dbReference>
<protein>
    <recommendedName>
        <fullName evidence="3">Ribosome biogenesis GTPase A</fullName>
    </recommendedName>
</protein>
<dbReference type="InterPro" id="IPR019991">
    <property type="entry name" value="GTP-bd_ribosome_bgen"/>
</dbReference>